<dbReference type="AlphaFoldDB" id="A0A9R1WR78"/>
<sequence length="127" mass="14723">MNYDLMLKIQLGIRHSVGRLGPTESIKLKPTAFDAKKRLGTKFPPEGLKHTPPHQSSEFIWRDYCPLVFRALRKLFNLDVDDYILSICGNDAFRELSSTWKGGSFFYLTHDDKYMIKIIKKSKVRVS</sequence>
<evidence type="ECO:0000259" key="3">
    <source>
        <dbReference type="PROSITE" id="PS51455"/>
    </source>
</evidence>
<dbReference type="InterPro" id="IPR027484">
    <property type="entry name" value="PInositol-4-P-5-kinase_N"/>
</dbReference>
<dbReference type="InterPro" id="IPR002498">
    <property type="entry name" value="PInositol-4-P-4/5-kinase_core"/>
</dbReference>
<keyword evidence="2" id="KW-0418">Kinase</keyword>
<protein>
    <recommendedName>
        <fullName evidence="1">1-phosphatidylinositol-4-phosphate 5-kinase</fullName>
        <ecNumber evidence="1">2.7.1.68</ecNumber>
    </recommendedName>
</protein>
<proteinExistence type="predicted"/>
<keyword evidence="2" id="KW-0067">ATP-binding</keyword>
<reference evidence="4 5" key="1">
    <citation type="journal article" date="2017" name="Nat. Commun.">
        <title>Genome assembly with in vitro proximity ligation data and whole-genome triplication in lettuce.</title>
        <authorList>
            <person name="Reyes-Chin-Wo S."/>
            <person name="Wang Z."/>
            <person name="Yang X."/>
            <person name="Kozik A."/>
            <person name="Arikit S."/>
            <person name="Song C."/>
            <person name="Xia L."/>
            <person name="Froenicke L."/>
            <person name="Lavelle D.O."/>
            <person name="Truco M.J."/>
            <person name="Xia R."/>
            <person name="Zhu S."/>
            <person name="Xu C."/>
            <person name="Xu H."/>
            <person name="Xu X."/>
            <person name="Cox K."/>
            <person name="Korf I."/>
            <person name="Meyers B.C."/>
            <person name="Michelmore R.W."/>
        </authorList>
    </citation>
    <scope>NUCLEOTIDE SEQUENCE [LARGE SCALE GENOMIC DNA]</scope>
    <source>
        <strain evidence="5">cv. Salinas</strain>
        <tissue evidence="4">Seedlings</tissue>
    </source>
</reference>
<name>A0A9R1WR78_LACSA</name>
<dbReference type="GO" id="GO:0016308">
    <property type="term" value="F:1-phosphatidylinositol-4-phosphate 5-kinase activity"/>
    <property type="evidence" value="ECO:0007669"/>
    <property type="project" value="UniProtKB-EC"/>
</dbReference>
<evidence type="ECO:0000256" key="2">
    <source>
        <dbReference type="PROSITE-ProRule" id="PRU00781"/>
    </source>
</evidence>
<keyword evidence="5" id="KW-1185">Reference proteome</keyword>
<dbReference type="PROSITE" id="PS51455">
    <property type="entry name" value="PIPK"/>
    <property type="match status" value="1"/>
</dbReference>
<dbReference type="GO" id="GO:0005524">
    <property type="term" value="F:ATP binding"/>
    <property type="evidence" value="ECO:0007669"/>
    <property type="project" value="UniProtKB-UniRule"/>
</dbReference>
<dbReference type="InterPro" id="IPR023610">
    <property type="entry name" value="PInositol-4/5-P-5/4-kinase"/>
</dbReference>
<dbReference type="Proteomes" id="UP000235145">
    <property type="component" value="Unassembled WGS sequence"/>
</dbReference>
<comment type="caution">
    <text evidence="4">The sequence shown here is derived from an EMBL/GenBank/DDBJ whole genome shotgun (WGS) entry which is preliminary data.</text>
</comment>
<dbReference type="EC" id="2.7.1.68" evidence="1"/>
<keyword evidence="2" id="KW-0808">Transferase</keyword>
<dbReference type="Pfam" id="PF01504">
    <property type="entry name" value="PIP5K"/>
    <property type="match status" value="1"/>
</dbReference>
<dbReference type="Gene3D" id="3.30.800.10">
    <property type="entry name" value="Phosphatidylinositol Phosphate Kinase II Beta"/>
    <property type="match status" value="1"/>
</dbReference>
<dbReference type="SMART" id="SM00330">
    <property type="entry name" value="PIPKc"/>
    <property type="match status" value="1"/>
</dbReference>
<dbReference type="GO" id="GO:0046488">
    <property type="term" value="P:phosphatidylinositol metabolic process"/>
    <property type="evidence" value="ECO:0007669"/>
    <property type="project" value="UniProtKB-UniRule"/>
</dbReference>
<evidence type="ECO:0000313" key="5">
    <source>
        <dbReference type="Proteomes" id="UP000235145"/>
    </source>
</evidence>
<feature type="domain" description="PIPK" evidence="3">
    <location>
        <begin position="1"/>
        <end position="127"/>
    </location>
</feature>
<dbReference type="PANTHER" id="PTHR23086">
    <property type="entry name" value="PHOSPHATIDYLINOSITOL-4-PHOSPHATE 5-KINASE"/>
    <property type="match status" value="1"/>
</dbReference>
<keyword evidence="2" id="KW-0547">Nucleotide-binding</keyword>
<dbReference type="PANTHER" id="PTHR23086:SF113">
    <property type="entry name" value="PHOSPHATIDYLINOSITOL 4-PHOSPHATE 5-KINASE 6"/>
    <property type="match status" value="1"/>
</dbReference>
<dbReference type="EMBL" id="NBSK02000001">
    <property type="protein sequence ID" value="KAJ0228198.1"/>
    <property type="molecule type" value="Genomic_DNA"/>
</dbReference>
<gene>
    <name evidence="4" type="ORF">LSAT_V11C100045270</name>
</gene>
<evidence type="ECO:0000256" key="1">
    <source>
        <dbReference type="ARBA" id="ARBA00012172"/>
    </source>
</evidence>
<evidence type="ECO:0000313" key="4">
    <source>
        <dbReference type="EMBL" id="KAJ0228198.1"/>
    </source>
</evidence>
<accession>A0A9R1WR78</accession>
<organism evidence="4 5">
    <name type="scientific">Lactuca sativa</name>
    <name type="common">Garden lettuce</name>
    <dbReference type="NCBI Taxonomy" id="4236"/>
    <lineage>
        <taxon>Eukaryota</taxon>
        <taxon>Viridiplantae</taxon>
        <taxon>Streptophyta</taxon>
        <taxon>Embryophyta</taxon>
        <taxon>Tracheophyta</taxon>
        <taxon>Spermatophyta</taxon>
        <taxon>Magnoliopsida</taxon>
        <taxon>eudicotyledons</taxon>
        <taxon>Gunneridae</taxon>
        <taxon>Pentapetalae</taxon>
        <taxon>asterids</taxon>
        <taxon>campanulids</taxon>
        <taxon>Asterales</taxon>
        <taxon>Asteraceae</taxon>
        <taxon>Cichorioideae</taxon>
        <taxon>Cichorieae</taxon>
        <taxon>Lactucinae</taxon>
        <taxon>Lactuca</taxon>
    </lineage>
</organism>
<dbReference type="SUPFAM" id="SSF56104">
    <property type="entry name" value="SAICAR synthase-like"/>
    <property type="match status" value="1"/>
</dbReference>